<dbReference type="Proteomes" id="UP000015088">
    <property type="component" value="Segment"/>
</dbReference>
<accession>S5MEI9</accession>
<dbReference type="GeneID" id="40079807"/>
<dbReference type="EMBL" id="KF192053">
    <property type="protein sequence ID" value="AGR49019.1"/>
    <property type="molecule type" value="Genomic_DNA"/>
</dbReference>
<dbReference type="KEGG" id="vg:40079807"/>
<protein>
    <submittedName>
        <fullName evidence="1">Uncharacterized protein</fullName>
    </submittedName>
</protein>
<reference evidence="1 2" key="1">
    <citation type="journal article" date="2013" name="PLoS ONE">
        <title>Characterization of Enterococcus faecalis Phage IME-EF1 and Its Endolysin.</title>
        <authorList>
            <person name="Zhang W."/>
            <person name="Mi Z."/>
            <person name="Yin X."/>
            <person name="Fan H."/>
            <person name="An X."/>
            <person name="Zhang Z."/>
            <person name="Chen J."/>
            <person name="Tong Y."/>
        </authorList>
    </citation>
    <scope>NUCLEOTIDE SEQUENCE [LARGE SCALE GENOMIC DNA]</scope>
</reference>
<evidence type="ECO:0000313" key="1">
    <source>
        <dbReference type="EMBL" id="AGR49019.1"/>
    </source>
</evidence>
<organism evidence="1 2">
    <name type="scientific">Enterococcus phage IMEEF1</name>
    <dbReference type="NCBI Taxonomy" id="1351735"/>
    <lineage>
        <taxon>Viruses</taxon>
        <taxon>Duplodnaviria</taxon>
        <taxon>Heunggongvirae</taxon>
        <taxon>Uroviricota</taxon>
        <taxon>Caudoviricetes</taxon>
        <taxon>Saphexavirus</taxon>
        <taxon>Saphexavirus IMEEF1</taxon>
    </lineage>
</organism>
<proteinExistence type="predicted"/>
<keyword evidence="2" id="KW-1185">Reference proteome</keyword>
<evidence type="ECO:0000313" key="2">
    <source>
        <dbReference type="Proteomes" id="UP000015088"/>
    </source>
</evidence>
<sequence>MNLTAEELTFLACLVEDSNDETLDSINIYKSFDKDSAAKALEEELLEHIRLASRLREESKKVRLAEGFPYAY</sequence>
<dbReference type="RefSeq" id="YP_009603919.1">
    <property type="nucleotide sequence ID" value="NC_041959.1"/>
</dbReference>
<name>S5MEI9_9CAUD</name>